<evidence type="ECO:0000313" key="3">
    <source>
        <dbReference type="EMBL" id="KAK8502894.1"/>
    </source>
</evidence>
<organism evidence="3 4">
    <name type="scientific">Hibiscus sabdariffa</name>
    <name type="common">roselle</name>
    <dbReference type="NCBI Taxonomy" id="183260"/>
    <lineage>
        <taxon>Eukaryota</taxon>
        <taxon>Viridiplantae</taxon>
        <taxon>Streptophyta</taxon>
        <taxon>Embryophyta</taxon>
        <taxon>Tracheophyta</taxon>
        <taxon>Spermatophyta</taxon>
        <taxon>Magnoliopsida</taxon>
        <taxon>eudicotyledons</taxon>
        <taxon>Gunneridae</taxon>
        <taxon>Pentapetalae</taxon>
        <taxon>rosids</taxon>
        <taxon>malvids</taxon>
        <taxon>Malvales</taxon>
        <taxon>Malvaceae</taxon>
        <taxon>Malvoideae</taxon>
        <taxon>Hibiscus</taxon>
    </lineage>
</organism>
<keyword evidence="4" id="KW-1185">Reference proteome</keyword>
<evidence type="ECO:0000313" key="4">
    <source>
        <dbReference type="Proteomes" id="UP001472677"/>
    </source>
</evidence>
<comment type="caution">
    <text evidence="3">The sequence shown here is derived from an EMBL/GenBank/DDBJ whole genome shotgun (WGS) entry which is preliminary data.</text>
</comment>
<feature type="signal peptide" evidence="2">
    <location>
        <begin position="1"/>
        <end position="21"/>
    </location>
</feature>
<feature type="compositionally biased region" description="Basic and acidic residues" evidence="1">
    <location>
        <begin position="61"/>
        <end position="79"/>
    </location>
</feature>
<feature type="region of interest" description="Disordered" evidence="1">
    <location>
        <begin position="61"/>
        <end position="118"/>
    </location>
</feature>
<keyword evidence="2" id="KW-0732">Signal</keyword>
<feature type="chain" id="PRO_5045476891" evidence="2">
    <location>
        <begin position="22"/>
        <end position="118"/>
    </location>
</feature>
<evidence type="ECO:0000256" key="2">
    <source>
        <dbReference type="SAM" id="SignalP"/>
    </source>
</evidence>
<name>A0ABR2B7E2_9ROSI</name>
<dbReference type="PANTHER" id="PTHR34961">
    <property type="entry name" value="TRANSMEMBRANE PROTEIN"/>
    <property type="match status" value="1"/>
</dbReference>
<sequence length="118" mass="13226">MSITSCFLLFLVCLSLHASSARRLRKVYNTKNTLEKKLHFPIKSDTKNSFRKNTVAVVEAKSHAKGDAGDTQKQEDGAVNHKSVVSVSWRVPHEKRGGKHPGFNVDYSLPKTHPPSHY</sequence>
<proteinExistence type="predicted"/>
<accession>A0ABR2B7E2</accession>
<reference evidence="3 4" key="1">
    <citation type="journal article" date="2024" name="G3 (Bethesda)">
        <title>Genome assembly of Hibiscus sabdariffa L. provides insights into metabolisms of medicinal natural products.</title>
        <authorList>
            <person name="Kim T."/>
        </authorList>
    </citation>
    <scope>NUCLEOTIDE SEQUENCE [LARGE SCALE GENOMIC DNA]</scope>
    <source>
        <strain evidence="3">TK-2024</strain>
        <tissue evidence="3">Old leaves</tissue>
    </source>
</reference>
<dbReference type="InterPro" id="IPR053313">
    <property type="entry name" value="RGF"/>
</dbReference>
<protein>
    <submittedName>
        <fullName evidence="3">Uncharacterized protein</fullName>
    </submittedName>
</protein>
<dbReference type="EMBL" id="JBBPBM010000159">
    <property type="protein sequence ID" value="KAK8502894.1"/>
    <property type="molecule type" value="Genomic_DNA"/>
</dbReference>
<dbReference type="PANTHER" id="PTHR34961:SF1">
    <property type="entry name" value="ROOT MERISTEM GROWTH FACTOR 10"/>
    <property type="match status" value="1"/>
</dbReference>
<dbReference type="Proteomes" id="UP001472677">
    <property type="component" value="Unassembled WGS sequence"/>
</dbReference>
<gene>
    <name evidence="3" type="ORF">V6N12_054122</name>
</gene>
<evidence type="ECO:0000256" key="1">
    <source>
        <dbReference type="SAM" id="MobiDB-lite"/>
    </source>
</evidence>